<reference evidence="3 4" key="1">
    <citation type="submission" date="2018-09" db="EMBL/GenBank/DDBJ databases">
        <title>Discovery and Ecogenomic Context for Candidatus Cryosericales, a Global Caldiserica Order Active in Thawing Permafrost.</title>
        <authorList>
            <person name="Martinez M.A."/>
            <person name="Woodcroft B.J."/>
            <person name="Ignacio Espinoza J.C."/>
            <person name="Zayed A."/>
            <person name="Singleton C.M."/>
            <person name="Boyd J."/>
            <person name="Li Y.-F."/>
            <person name="Purvine S."/>
            <person name="Maughan H."/>
            <person name="Hodgkins S.B."/>
            <person name="Anderson D."/>
            <person name="Sederholm M."/>
            <person name="Temperton B."/>
            <person name="Saleska S.R."/>
            <person name="Tyson G.W."/>
            <person name="Rich V.I."/>
        </authorList>
    </citation>
    <scope>NUCLEOTIDE SEQUENCE [LARGE SCALE GENOMIC DNA]</scope>
    <source>
        <strain evidence="3 4">SMC5</strain>
    </source>
</reference>
<sequence length="111" mass="12091">MKRVLTSLVVFLVVFAVLAVVIGQLPIEPVKLPIPFFPTIQTSVKAVAYASFFVGLLLATIIAFAGDMALRKRFRAMMLGQNKRLKPGGKSKEIADDTMATTLPGERKSPE</sequence>
<gene>
    <name evidence="3" type="ORF">SMC5_00075</name>
</gene>
<evidence type="ECO:0000256" key="1">
    <source>
        <dbReference type="SAM" id="MobiDB-lite"/>
    </source>
</evidence>
<name>A0A398DVY8_9BACT</name>
<dbReference type="OrthoDB" id="9857483at2"/>
<feature type="transmembrane region" description="Helical" evidence="2">
    <location>
        <begin position="47"/>
        <end position="70"/>
    </location>
</feature>
<evidence type="ECO:0000256" key="2">
    <source>
        <dbReference type="SAM" id="Phobius"/>
    </source>
</evidence>
<organism evidence="3 4">
    <name type="scientific">Candidatus Cryosericum odellii</name>
    <dbReference type="NCBI Taxonomy" id="2290917"/>
    <lineage>
        <taxon>Bacteria</taxon>
        <taxon>Pseudomonadati</taxon>
        <taxon>Caldisericota/Cryosericota group</taxon>
        <taxon>Candidatus Cryosericota</taxon>
        <taxon>Candidatus Cryosericia</taxon>
        <taxon>Candidatus Cryosericales</taxon>
        <taxon>Candidatus Cryosericaceae</taxon>
        <taxon>Candidatus Cryosericum</taxon>
    </lineage>
</organism>
<dbReference type="AlphaFoldDB" id="A0A398DVY8"/>
<evidence type="ECO:0008006" key="5">
    <source>
        <dbReference type="Google" id="ProtNLM"/>
    </source>
</evidence>
<dbReference type="RefSeq" id="WP_119119097.1">
    <property type="nucleotide sequence ID" value="NZ_QXIU01000002.1"/>
</dbReference>
<keyword evidence="2" id="KW-0472">Membrane</keyword>
<evidence type="ECO:0000313" key="3">
    <source>
        <dbReference type="EMBL" id="RIE16067.1"/>
    </source>
</evidence>
<accession>A0A398DVY8</accession>
<feature type="region of interest" description="Disordered" evidence="1">
    <location>
        <begin position="84"/>
        <end position="111"/>
    </location>
</feature>
<evidence type="ECO:0000313" key="4">
    <source>
        <dbReference type="Proteomes" id="UP000266489"/>
    </source>
</evidence>
<dbReference type="EMBL" id="QXIU01000002">
    <property type="protein sequence ID" value="RIE16067.1"/>
    <property type="molecule type" value="Genomic_DNA"/>
</dbReference>
<protein>
    <recommendedName>
        <fullName evidence="5">LapA family protein</fullName>
    </recommendedName>
</protein>
<keyword evidence="2" id="KW-1133">Transmembrane helix</keyword>
<keyword evidence="2" id="KW-0812">Transmembrane</keyword>
<comment type="caution">
    <text evidence="3">The sequence shown here is derived from an EMBL/GenBank/DDBJ whole genome shotgun (WGS) entry which is preliminary data.</text>
</comment>
<dbReference type="Proteomes" id="UP000266489">
    <property type="component" value="Unassembled WGS sequence"/>
</dbReference>
<proteinExistence type="predicted"/>